<name>A0A655ENG1_SALET</name>
<dbReference type="Proteomes" id="UP000039541">
    <property type="component" value="Unassembled WGS sequence"/>
</dbReference>
<evidence type="ECO:0000313" key="2">
    <source>
        <dbReference type="Proteomes" id="UP000039541"/>
    </source>
</evidence>
<proteinExistence type="predicted"/>
<evidence type="ECO:0000313" key="1">
    <source>
        <dbReference type="EMBL" id="CNV27524.1"/>
    </source>
</evidence>
<accession>A0A655ENG1</accession>
<organism evidence="1 2">
    <name type="scientific">Salmonella enterica subsp. enterica serovar Bovismorbificans</name>
    <dbReference type="NCBI Taxonomy" id="58097"/>
    <lineage>
        <taxon>Bacteria</taxon>
        <taxon>Pseudomonadati</taxon>
        <taxon>Pseudomonadota</taxon>
        <taxon>Gammaproteobacteria</taxon>
        <taxon>Enterobacterales</taxon>
        <taxon>Enterobacteriaceae</taxon>
        <taxon>Salmonella</taxon>
    </lineage>
</organism>
<reference evidence="1 2" key="1">
    <citation type="submission" date="2015-03" db="EMBL/GenBank/DDBJ databases">
        <authorList>
            <consortium name="Pathogen Informatics"/>
        </authorList>
    </citation>
    <scope>NUCLEOTIDE SEQUENCE [LARGE SCALE GENOMIC DNA]</scope>
    <source>
        <strain evidence="1 2">3476</strain>
    </source>
</reference>
<dbReference type="AlphaFoldDB" id="A0A655ENG1"/>
<gene>
    <name evidence="1" type="ORF">ERS008202_04823</name>
</gene>
<protein>
    <submittedName>
        <fullName evidence="1">Uncharacterized protein</fullName>
    </submittedName>
</protein>
<dbReference type="EMBL" id="CQPC01000121">
    <property type="protein sequence ID" value="CNV27524.1"/>
    <property type="molecule type" value="Genomic_DNA"/>
</dbReference>
<sequence length="82" mass="9707">MNNCAIAIVHQVIGDNEIIRHHRKFIHRNQLPGNRQRGSTCIKVDTAFWLYQAGGQFANRRFLRRRQFGFDLMRGFVRHASR</sequence>